<dbReference type="Proteomes" id="UP000277204">
    <property type="component" value="Unassembled WGS sequence"/>
</dbReference>
<dbReference type="EMBL" id="UZAI01006986">
    <property type="protein sequence ID" value="VDO97568.1"/>
    <property type="molecule type" value="Genomic_DNA"/>
</dbReference>
<organism evidence="1 2">
    <name type="scientific">Schistosoma margrebowiei</name>
    <dbReference type="NCBI Taxonomy" id="48269"/>
    <lineage>
        <taxon>Eukaryota</taxon>
        <taxon>Metazoa</taxon>
        <taxon>Spiralia</taxon>
        <taxon>Lophotrochozoa</taxon>
        <taxon>Platyhelminthes</taxon>
        <taxon>Trematoda</taxon>
        <taxon>Digenea</taxon>
        <taxon>Strigeidida</taxon>
        <taxon>Schistosomatoidea</taxon>
        <taxon>Schistosomatidae</taxon>
        <taxon>Schistosoma</taxon>
    </lineage>
</organism>
<evidence type="ECO:0000313" key="2">
    <source>
        <dbReference type="Proteomes" id="UP000277204"/>
    </source>
</evidence>
<protein>
    <submittedName>
        <fullName evidence="1">Uncharacterized protein</fullName>
    </submittedName>
</protein>
<gene>
    <name evidence="1" type="ORF">SMRZ_LOCUS11880</name>
</gene>
<name>A0A183M755_9TREM</name>
<proteinExistence type="predicted"/>
<dbReference type="AlphaFoldDB" id="A0A183M755"/>
<reference evidence="1 2" key="1">
    <citation type="submission" date="2018-11" db="EMBL/GenBank/DDBJ databases">
        <authorList>
            <consortium name="Pathogen Informatics"/>
        </authorList>
    </citation>
    <scope>NUCLEOTIDE SEQUENCE [LARGE SCALE GENOMIC DNA]</scope>
    <source>
        <strain evidence="1 2">Zambia</strain>
    </source>
</reference>
<accession>A0A183M755</accession>
<sequence length="59" mass="6566">MKSIRKYIVRLTVAVAKEFIFIQHSFCTSRISRLNSAISLRVHIVAGMRGNGSGKSLDT</sequence>
<evidence type="ECO:0000313" key="1">
    <source>
        <dbReference type="EMBL" id="VDO97568.1"/>
    </source>
</evidence>
<keyword evidence="2" id="KW-1185">Reference proteome</keyword>